<gene>
    <name evidence="1" type="primary">Gucy1a1</name>
    <name evidence="1" type="ORF">TNIN_202371</name>
</gene>
<dbReference type="Proteomes" id="UP000886998">
    <property type="component" value="Unassembled WGS sequence"/>
</dbReference>
<proteinExistence type="predicted"/>
<evidence type="ECO:0000313" key="2">
    <source>
        <dbReference type="Proteomes" id="UP000886998"/>
    </source>
</evidence>
<dbReference type="OrthoDB" id="6127067at2759"/>
<accession>A0A8X7CJI7</accession>
<comment type="caution">
    <text evidence="1">The sequence shown here is derived from an EMBL/GenBank/DDBJ whole genome shotgun (WGS) entry which is preliminary data.</text>
</comment>
<reference evidence="1" key="1">
    <citation type="submission" date="2020-08" db="EMBL/GenBank/DDBJ databases">
        <title>Multicomponent nature underlies the extraordinary mechanical properties of spider dragline silk.</title>
        <authorList>
            <person name="Kono N."/>
            <person name="Nakamura H."/>
            <person name="Mori M."/>
            <person name="Yoshida Y."/>
            <person name="Ohtoshi R."/>
            <person name="Malay A.D."/>
            <person name="Moran D.A.P."/>
            <person name="Tomita M."/>
            <person name="Numata K."/>
            <person name="Arakawa K."/>
        </authorList>
    </citation>
    <scope>NUCLEOTIDE SEQUENCE</scope>
</reference>
<name>A0A8X7CJI7_9ARAC</name>
<keyword evidence="2" id="KW-1185">Reference proteome</keyword>
<organism evidence="1 2">
    <name type="scientific">Trichonephila inaurata madagascariensis</name>
    <dbReference type="NCBI Taxonomy" id="2747483"/>
    <lineage>
        <taxon>Eukaryota</taxon>
        <taxon>Metazoa</taxon>
        <taxon>Ecdysozoa</taxon>
        <taxon>Arthropoda</taxon>
        <taxon>Chelicerata</taxon>
        <taxon>Arachnida</taxon>
        <taxon>Araneae</taxon>
        <taxon>Araneomorphae</taxon>
        <taxon>Entelegynae</taxon>
        <taxon>Araneoidea</taxon>
        <taxon>Nephilidae</taxon>
        <taxon>Trichonephila</taxon>
        <taxon>Trichonephila inaurata</taxon>
    </lineage>
</organism>
<evidence type="ECO:0000313" key="1">
    <source>
        <dbReference type="EMBL" id="GFY75424.1"/>
    </source>
</evidence>
<dbReference type="AlphaFoldDB" id="A0A8X7CJI7"/>
<sequence>MLIILTFEQKYSLLESTRTFLFTPRTRADLPKGFPEDIPGIPYFLDSYVHPEVPLDKPLADHIAAAMKDVENKAKSSVNN</sequence>
<protein>
    <submittedName>
        <fullName evidence="1">Guanylate cyclase soluble subunit alpha-1</fullName>
    </submittedName>
</protein>
<dbReference type="EMBL" id="BMAV01021387">
    <property type="protein sequence ID" value="GFY75424.1"/>
    <property type="molecule type" value="Genomic_DNA"/>
</dbReference>